<reference evidence="2" key="1">
    <citation type="journal article" date="2020" name="Nat. Commun.">
        <title>Large-scale genome sequencing of mycorrhizal fungi provides insights into the early evolution of symbiotic traits.</title>
        <authorList>
            <person name="Miyauchi S."/>
            <person name="Kiss E."/>
            <person name="Kuo A."/>
            <person name="Drula E."/>
            <person name="Kohler A."/>
            <person name="Sanchez-Garcia M."/>
            <person name="Morin E."/>
            <person name="Andreopoulos B."/>
            <person name="Barry K.W."/>
            <person name="Bonito G."/>
            <person name="Buee M."/>
            <person name="Carver A."/>
            <person name="Chen C."/>
            <person name="Cichocki N."/>
            <person name="Clum A."/>
            <person name="Culley D."/>
            <person name="Crous P.W."/>
            <person name="Fauchery L."/>
            <person name="Girlanda M."/>
            <person name="Hayes R.D."/>
            <person name="Keri Z."/>
            <person name="LaButti K."/>
            <person name="Lipzen A."/>
            <person name="Lombard V."/>
            <person name="Magnuson J."/>
            <person name="Maillard F."/>
            <person name="Murat C."/>
            <person name="Nolan M."/>
            <person name="Ohm R.A."/>
            <person name="Pangilinan J."/>
            <person name="Pereira M.F."/>
            <person name="Perotto S."/>
            <person name="Peter M."/>
            <person name="Pfister S."/>
            <person name="Riley R."/>
            <person name="Sitrit Y."/>
            <person name="Stielow J.B."/>
            <person name="Szollosi G."/>
            <person name="Zifcakova L."/>
            <person name="Stursova M."/>
            <person name="Spatafora J.W."/>
            <person name="Tedersoo L."/>
            <person name="Vaario L.M."/>
            <person name="Yamada A."/>
            <person name="Yan M."/>
            <person name="Wang P."/>
            <person name="Xu J."/>
            <person name="Bruns T."/>
            <person name="Baldrian P."/>
            <person name="Vilgalys R."/>
            <person name="Dunand C."/>
            <person name="Henrissat B."/>
            <person name="Grigoriev I.V."/>
            <person name="Hibbett D."/>
            <person name="Nagy L.G."/>
            <person name="Martin F.M."/>
        </authorList>
    </citation>
    <scope>NUCLEOTIDE SEQUENCE</scope>
    <source>
        <strain evidence="2">UP504</strain>
    </source>
</reference>
<feature type="compositionally biased region" description="Basic and acidic residues" evidence="1">
    <location>
        <begin position="245"/>
        <end position="269"/>
    </location>
</feature>
<keyword evidence="3" id="KW-1185">Reference proteome</keyword>
<feature type="compositionally biased region" description="Pro residues" evidence="1">
    <location>
        <begin position="270"/>
        <end position="321"/>
    </location>
</feature>
<feature type="compositionally biased region" description="Low complexity" evidence="1">
    <location>
        <begin position="1"/>
        <end position="18"/>
    </location>
</feature>
<dbReference type="EMBL" id="MU129336">
    <property type="protein sequence ID" value="KAF9503555.1"/>
    <property type="molecule type" value="Genomic_DNA"/>
</dbReference>
<proteinExistence type="predicted"/>
<evidence type="ECO:0000313" key="2">
    <source>
        <dbReference type="EMBL" id="KAF9503555.1"/>
    </source>
</evidence>
<accession>A0A9P6ACT0</accession>
<dbReference type="AlphaFoldDB" id="A0A9P6ACT0"/>
<feature type="region of interest" description="Disordered" evidence="1">
    <location>
        <begin position="186"/>
        <end position="348"/>
    </location>
</feature>
<name>A0A9P6ACT0_9AGAM</name>
<organism evidence="2 3">
    <name type="scientific">Hydnum rufescens UP504</name>
    <dbReference type="NCBI Taxonomy" id="1448309"/>
    <lineage>
        <taxon>Eukaryota</taxon>
        <taxon>Fungi</taxon>
        <taxon>Dikarya</taxon>
        <taxon>Basidiomycota</taxon>
        <taxon>Agaricomycotina</taxon>
        <taxon>Agaricomycetes</taxon>
        <taxon>Cantharellales</taxon>
        <taxon>Hydnaceae</taxon>
        <taxon>Hydnum</taxon>
    </lineage>
</organism>
<dbReference type="PRINTS" id="PR01217">
    <property type="entry name" value="PRICHEXTENSN"/>
</dbReference>
<comment type="caution">
    <text evidence="2">The sequence shown here is derived from an EMBL/GenBank/DDBJ whole genome shotgun (WGS) entry which is preliminary data.</text>
</comment>
<protein>
    <submittedName>
        <fullName evidence="2">Uncharacterized protein</fullName>
    </submittedName>
</protein>
<feature type="region of interest" description="Disordered" evidence="1">
    <location>
        <begin position="1"/>
        <end position="71"/>
    </location>
</feature>
<evidence type="ECO:0000256" key="1">
    <source>
        <dbReference type="SAM" id="MobiDB-lite"/>
    </source>
</evidence>
<gene>
    <name evidence="2" type="ORF">BS47DRAFT_1402293</name>
</gene>
<feature type="compositionally biased region" description="Pro residues" evidence="1">
    <location>
        <begin position="190"/>
        <end position="199"/>
    </location>
</feature>
<feature type="compositionally biased region" description="Acidic residues" evidence="1">
    <location>
        <begin position="56"/>
        <end position="69"/>
    </location>
</feature>
<dbReference type="Proteomes" id="UP000886523">
    <property type="component" value="Unassembled WGS sequence"/>
</dbReference>
<sequence>MSSHSSQDSLLGSPVTSSPSPPPDAFGGDMHPPLWPRLFAEPLPTVEQMDAFWNGGEDDDEEEEEEEERLPDYVQPIRGEPYKDYLAWHKAGFDKLRQAKVAADEWMAVAARDACDLMQQAKDGNTFALDKVKHRLHGAIGKKQKLSEFDACIVAEWRVPGRDNAARNEAKCCRCFAAYKTAKATKKPPTASPHCPPQPASTLLTHITSPGLTPLESTPPEPMPHEPTSQPTHKPVPHKPTPEPTPREPTPEPAPHEPTPEPVPHEHTPEPAPCEPTPEPAPYEPTPEPAPCEPTPEPAPCEPTPKPTPHKPTPEPTPCKPTPESSPQESFLRESTLPPSMPAPIAQKEPLCSPSLIVSLSPNSYFLELEDMGGSSD</sequence>
<feature type="compositionally biased region" description="Polar residues" evidence="1">
    <location>
        <begin position="200"/>
        <end position="211"/>
    </location>
</feature>
<evidence type="ECO:0000313" key="3">
    <source>
        <dbReference type="Proteomes" id="UP000886523"/>
    </source>
</evidence>